<sequence length="300" mass="34123">MKKKEEEEQKEREEKEKETEKKKEEMKQKDETETKRSLSVGTTKDDEISIVDSEERERDAFENPPKPTNERMAFWESTLNNEAKKDLREDKEKALKKTGEGIVVSSRKRTLNEVDPPTLSNEAGIKFGEKMRQSIEQDQKTKKARTVLSMLLQIREKALILGDEAQRAFKEVQKWMEKMGNSREEEEEEYKTVGLPTIGGVKCFRCNKVGHFARDCRAIRRPWNEGQSTATRAWNDGQSASTRAWNEAQSSSTRPWNDGPGSSATWTGPSTSATSAMGPPTLTPWATFLSSQASANKRLL</sequence>
<feature type="region of interest" description="Disordered" evidence="2">
    <location>
        <begin position="227"/>
        <end position="279"/>
    </location>
</feature>
<dbReference type="GO" id="GO:0008270">
    <property type="term" value="F:zinc ion binding"/>
    <property type="evidence" value="ECO:0007669"/>
    <property type="project" value="UniProtKB-KW"/>
</dbReference>
<proteinExistence type="predicted"/>
<feature type="region of interest" description="Disordered" evidence="2">
    <location>
        <begin position="1"/>
        <end position="73"/>
    </location>
</feature>
<dbReference type="Proteomes" id="UP001620626">
    <property type="component" value="Unassembled WGS sequence"/>
</dbReference>
<evidence type="ECO:0000313" key="5">
    <source>
        <dbReference type="Proteomes" id="UP001620626"/>
    </source>
</evidence>
<dbReference type="GO" id="GO:0019899">
    <property type="term" value="F:enzyme binding"/>
    <property type="evidence" value="ECO:0007669"/>
    <property type="project" value="UniProtKB-ARBA"/>
</dbReference>
<dbReference type="InterPro" id="IPR001878">
    <property type="entry name" value="Znf_CCHC"/>
</dbReference>
<feature type="domain" description="CCHC-type" evidence="3">
    <location>
        <begin position="202"/>
        <end position="217"/>
    </location>
</feature>
<feature type="compositionally biased region" description="Basic and acidic residues" evidence="2">
    <location>
        <begin position="1"/>
        <end position="36"/>
    </location>
</feature>
<comment type="caution">
    <text evidence="4">The sequence shown here is derived from an EMBL/GenBank/DDBJ whole genome shotgun (WGS) entry which is preliminary data.</text>
</comment>
<feature type="compositionally biased region" description="Polar residues" evidence="2">
    <location>
        <begin position="227"/>
        <end position="275"/>
    </location>
</feature>
<evidence type="ECO:0000256" key="2">
    <source>
        <dbReference type="SAM" id="MobiDB-lite"/>
    </source>
</evidence>
<dbReference type="Pfam" id="PF00098">
    <property type="entry name" value="zf-CCHC"/>
    <property type="match status" value="1"/>
</dbReference>
<keyword evidence="5" id="KW-1185">Reference proteome</keyword>
<evidence type="ECO:0000259" key="3">
    <source>
        <dbReference type="PROSITE" id="PS50158"/>
    </source>
</evidence>
<dbReference type="InterPro" id="IPR036875">
    <property type="entry name" value="Znf_CCHC_sf"/>
</dbReference>
<dbReference type="Gene3D" id="4.10.60.10">
    <property type="entry name" value="Zinc finger, CCHC-type"/>
    <property type="match status" value="1"/>
</dbReference>
<protein>
    <recommendedName>
        <fullName evidence="3">CCHC-type domain-containing protein</fullName>
    </recommendedName>
</protein>
<organism evidence="4 5">
    <name type="scientific">Heterodera trifolii</name>
    <dbReference type="NCBI Taxonomy" id="157864"/>
    <lineage>
        <taxon>Eukaryota</taxon>
        <taxon>Metazoa</taxon>
        <taxon>Ecdysozoa</taxon>
        <taxon>Nematoda</taxon>
        <taxon>Chromadorea</taxon>
        <taxon>Rhabditida</taxon>
        <taxon>Tylenchina</taxon>
        <taxon>Tylenchomorpha</taxon>
        <taxon>Tylenchoidea</taxon>
        <taxon>Heteroderidae</taxon>
        <taxon>Heteroderinae</taxon>
        <taxon>Heterodera</taxon>
    </lineage>
</organism>
<dbReference type="EMBL" id="JBICBT010000827">
    <property type="protein sequence ID" value="KAL3098296.1"/>
    <property type="molecule type" value="Genomic_DNA"/>
</dbReference>
<name>A0ABD2K5X0_9BILA</name>
<accession>A0ABD2K5X0</accession>
<feature type="compositionally biased region" description="Basic and acidic residues" evidence="2">
    <location>
        <begin position="43"/>
        <end position="61"/>
    </location>
</feature>
<dbReference type="AlphaFoldDB" id="A0ABD2K5X0"/>
<keyword evidence="1" id="KW-0863">Zinc-finger</keyword>
<evidence type="ECO:0000313" key="4">
    <source>
        <dbReference type="EMBL" id="KAL3098296.1"/>
    </source>
</evidence>
<keyword evidence="1" id="KW-0479">Metal-binding</keyword>
<gene>
    <name evidence="4" type="ORF">niasHT_020596</name>
</gene>
<reference evidence="4 5" key="1">
    <citation type="submission" date="2024-10" db="EMBL/GenBank/DDBJ databases">
        <authorList>
            <person name="Kim D."/>
        </authorList>
    </citation>
    <scope>NUCLEOTIDE SEQUENCE [LARGE SCALE GENOMIC DNA]</scope>
    <source>
        <strain evidence="4">BH-2024</strain>
    </source>
</reference>
<keyword evidence="1" id="KW-0862">Zinc</keyword>
<evidence type="ECO:0000256" key="1">
    <source>
        <dbReference type="PROSITE-ProRule" id="PRU00047"/>
    </source>
</evidence>
<dbReference type="SUPFAM" id="SSF57756">
    <property type="entry name" value="Retrovirus zinc finger-like domains"/>
    <property type="match status" value="1"/>
</dbReference>
<dbReference type="PROSITE" id="PS50158">
    <property type="entry name" value="ZF_CCHC"/>
    <property type="match status" value="1"/>
</dbReference>
<dbReference type="SMART" id="SM00343">
    <property type="entry name" value="ZnF_C2HC"/>
    <property type="match status" value="1"/>
</dbReference>